<evidence type="ECO:0000313" key="2">
    <source>
        <dbReference type="Proteomes" id="UP000193144"/>
    </source>
</evidence>
<reference evidence="1 2" key="1">
    <citation type="submission" date="2016-07" db="EMBL/GenBank/DDBJ databases">
        <title>Pervasive Adenine N6-methylation of Active Genes in Fungi.</title>
        <authorList>
            <consortium name="DOE Joint Genome Institute"/>
            <person name="Mondo S.J."/>
            <person name="Dannebaum R.O."/>
            <person name="Kuo R.C."/>
            <person name="Labutti K."/>
            <person name="Haridas S."/>
            <person name="Kuo A."/>
            <person name="Salamov A."/>
            <person name="Ahrendt S.R."/>
            <person name="Lipzen A."/>
            <person name="Sullivan W."/>
            <person name="Andreopoulos W.B."/>
            <person name="Clum A."/>
            <person name="Lindquist E."/>
            <person name="Daum C."/>
            <person name="Ramamoorthy G.K."/>
            <person name="Gryganskyi A."/>
            <person name="Culley D."/>
            <person name="Magnuson J.K."/>
            <person name="James T.Y."/>
            <person name="O'Malley M.A."/>
            <person name="Stajich J.E."/>
            <person name="Spatafora J.W."/>
            <person name="Visel A."/>
            <person name="Grigoriev I.V."/>
        </authorList>
    </citation>
    <scope>NUCLEOTIDE SEQUENCE [LARGE SCALE GENOMIC DNA]</scope>
    <source>
        <strain evidence="1 2">CBS 115471</strain>
    </source>
</reference>
<protein>
    <submittedName>
        <fullName evidence="1">Uncharacterized protein</fullName>
    </submittedName>
</protein>
<dbReference type="AlphaFoldDB" id="A0A1Y2ABK1"/>
<comment type="caution">
    <text evidence="1">The sequence shown here is derived from an EMBL/GenBank/DDBJ whole genome shotgun (WGS) entry which is preliminary data.</text>
</comment>
<organism evidence="1 2">
    <name type="scientific">Clohesyomyces aquaticus</name>
    <dbReference type="NCBI Taxonomy" id="1231657"/>
    <lineage>
        <taxon>Eukaryota</taxon>
        <taxon>Fungi</taxon>
        <taxon>Dikarya</taxon>
        <taxon>Ascomycota</taxon>
        <taxon>Pezizomycotina</taxon>
        <taxon>Dothideomycetes</taxon>
        <taxon>Pleosporomycetidae</taxon>
        <taxon>Pleosporales</taxon>
        <taxon>Lindgomycetaceae</taxon>
        <taxon>Clohesyomyces</taxon>
    </lineage>
</organism>
<dbReference type="EMBL" id="MCFA01000001">
    <property type="protein sequence ID" value="ORY19667.1"/>
    <property type="molecule type" value="Genomic_DNA"/>
</dbReference>
<name>A0A1Y2ABK1_9PLEO</name>
<proteinExistence type="predicted"/>
<dbReference type="Proteomes" id="UP000193144">
    <property type="component" value="Unassembled WGS sequence"/>
</dbReference>
<sequence>MSAANTIIYFPRVAEVKRLYGPGIKTNKTHSPFPVSKPKAQLSVRARVRACVRASSPTFCLQPSRVKFGGTGRVWDGISSFCPLGNACMSYPAEKNTGNSQREGLDELLEWMQGPSARCDGMGIIRLRKDFVPWTDGHEPLMCSLDFCWTATSYRMESCSSAFARRCIGRRLNSCVLLF</sequence>
<gene>
    <name evidence="1" type="ORF">BCR34DRAFT_214</name>
</gene>
<keyword evidence="2" id="KW-1185">Reference proteome</keyword>
<evidence type="ECO:0000313" key="1">
    <source>
        <dbReference type="EMBL" id="ORY19667.1"/>
    </source>
</evidence>
<accession>A0A1Y2ABK1</accession>